<dbReference type="InterPro" id="IPR037401">
    <property type="entry name" value="SnoaL-like"/>
</dbReference>
<dbReference type="Gene3D" id="3.40.50.150">
    <property type="entry name" value="Vaccinia Virus protein VP39"/>
    <property type="match status" value="1"/>
</dbReference>
<feature type="domain" description="SnoaL-like" evidence="6">
    <location>
        <begin position="10"/>
        <end position="115"/>
    </location>
</feature>
<dbReference type="Pfam" id="PF12680">
    <property type="entry name" value="SnoaL_2"/>
    <property type="match status" value="1"/>
</dbReference>
<protein>
    <submittedName>
        <fullName evidence="7">Methyltransferase</fullName>
    </submittedName>
</protein>
<dbReference type="RefSeq" id="WP_378057853.1">
    <property type="nucleotide sequence ID" value="NZ_JBHSIS010000009.1"/>
</dbReference>
<proteinExistence type="predicted"/>
<evidence type="ECO:0000259" key="5">
    <source>
        <dbReference type="Pfam" id="PF08100"/>
    </source>
</evidence>
<dbReference type="EMBL" id="JBHSIS010000009">
    <property type="protein sequence ID" value="MFC4855885.1"/>
    <property type="molecule type" value="Genomic_DNA"/>
</dbReference>
<comment type="caution">
    <text evidence="7">The sequence shown here is derived from an EMBL/GenBank/DDBJ whole genome shotgun (WGS) entry which is preliminary data.</text>
</comment>
<dbReference type="InterPro" id="IPR001077">
    <property type="entry name" value="COMT_C"/>
</dbReference>
<dbReference type="InterPro" id="IPR036388">
    <property type="entry name" value="WH-like_DNA-bd_sf"/>
</dbReference>
<keyword evidence="3" id="KW-0949">S-adenosyl-L-methionine</keyword>
<dbReference type="GO" id="GO:0008168">
    <property type="term" value="F:methyltransferase activity"/>
    <property type="evidence" value="ECO:0007669"/>
    <property type="project" value="UniProtKB-KW"/>
</dbReference>
<dbReference type="Gene3D" id="3.10.450.50">
    <property type="match status" value="1"/>
</dbReference>
<dbReference type="InterPro" id="IPR036390">
    <property type="entry name" value="WH_DNA-bd_sf"/>
</dbReference>
<dbReference type="PANTHER" id="PTHR43712">
    <property type="entry name" value="PUTATIVE (AFU_ORTHOLOGUE AFUA_4G14580)-RELATED"/>
    <property type="match status" value="1"/>
</dbReference>
<sequence length="474" mass="51775">MGTNTDVIKTSYAAFASGDLDRALACFSPGIEWTHPDGMADFGLGGTKNGLGEVRRFMARARTVFSEIRAEPREFLESGQRVVVLGTHHMRGRESGVAGTVEFAHTWWFVDGMATHFADVHDSAEVRRLVAPGPAGPPVSDWRAHIIQLGLGFWPAKVVQAAVELGVFTELAVARGDAVELGARLGLHPRGTRDFLDTLVSLGLLDREAGRYRNTAATAAFLDRANQETYVGGILELASELWYPSWAGLTTALRTGAPQNNAGDGATDPFDVLYADPDRARRFQRAMSAGAAASATALPDRLPWAEFGTVVDVGCSDGALLARLLRQHPHLTGTGFDLRQVRPGFEETVKEFDLAERMSFAPGSFFTDALPRADVVVLGHVLHDWDLETKRMLLRKAREALAPDGLVVVYDTLIDDERRERTSALLMSLHMLLESPGGFDYTEADCLTWLAEAGFRDCRVEHLAGPDYLVTGRR</sequence>
<dbReference type="Pfam" id="PF00891">
    <property type="entry name" value="Methyltransf_2"/>
    <property type="match status" value="1"/>
</dbReference>
<keyword evidence="1 7" id="KW-0489">Methyltransferase</keyword>
<dbReference type="GO" id="GO:0032259">
    <property type="term" value="P:methylation"/>
    <property type="evidence" value="ECO:0007669"/>
    <property type="project" value="UniProtKB-KW"/>
</dbReference>
<dbReference type="SUPFAM" id="SSF53335">
    <property type="entry name" value="S-adenosyl-L-methionine-dependent methyltransferases"/>
    <property type="match status" value="1"/>
</dbReference>
<dbReference type="Gene3D" id="1.10.10.10">
    <property type="entry name" value="Winged helix-like DNA-binding domain superfamily/Winged helix DNA-binding domain"/>
    <property type="match status" value="1"/>
</dbReference>
<dbReference type="CDD" id="cd02440">
    <property type="entry name" value="AdoMet_MTases"/>
    <property type="match status" value="1"/>
</dbReference>
<dbReference type="Proteomes" id="UP001595859">
    <property type="component" value="Unassembled WGS sequence"/>
</dbReference>
<dbReference type="Pfam" id="PF08100">
    <property type="entry name" value="Dimerisation"/>
    <property type="match status" value="1"/>
</dbReference>
<dbReference type="InterPro" id="IPR012967">
    <property type="entry name" value="COMT_dimerisation"/>
</dbReference>
<dbReference type="PROSITE" id="PS51683">
    <property type="entry name" value="SAM_OMT_II"/>
    <property type="match status" value="1"/>
</dbReference>
<dbReference type="InterPro" id="IPR032710">
    <property type="entry name" value="NTF2-like_dom_sf"/>
</dbReference>
<reference evidence="8" key="1">
    <citation type="journal article" date="2019" name="Int. J. Syst. Evol. Microbiol.">
        <title>The Global Catalogue of Microorganisms (GCM) 10K type strain sequencing project: providing services to taxonomists for standard genome sequencing and annotation.</title>
        <authorList>
            <consortium name="The Broad Institute Genomics Platform"/>
            <consortium name="The Broad Institute Genome Sequencing Center for Infectious Disease"/>
            <person name="Wu L."/>
            <person name="Ma J."/>
        </authorList>
    </citation>
    <scope>NUCLEOTIDE SEQUENCE [LARGE SCALE GENOMIC DNA]</scope>
    <source>
        <strain evidence="8">ZS-22-S1</strain>
    </source>
</reference>
<keyword evidence="2" id="KW-0808">Transferase</keyword>
<organism evidence="7 8">
    <name type="scientific">Actinophytocola glycyrrhizae</name>
    <dbReference type="NCBI Taxonomy" id="2044873"/>
    <lineage>
        <taxon>Bacteria</taxon>
        <taxon>Bacillati</taxon>
        <taxon>Actinomycetota</taxon>
        <taxon>Actinomycetes</taxon>
        <taxon>Pseudonocardiales</taxon>
        <taxon>Pseudonocardiaceae</taxon>
    </lineage>
</organism>
<evidence type="ECO:0000259" key="6">
    <source>
        <dbReference type="Pfam" id="PF12680"/>
    </source>
</evidence>
<evidence type="ECO:0000313" key="8">
    <source>
        <dbReference type="Proteomes" id="UP001595859"/>
    </source>
</evidence>
<dbReference type="PANTHER" id="PTHR43712:SF2">
    <property type="entry name" value="O-METHYLTRANSFERASE CICE"/>
    <property type="match status" value="1"/>
</dbReference>
<keyword evidence="8" id="KW-1185">Reference proteome</keyword>
<dbReference type="SUPFAM" id="SSF46785">
    <property type="entry name" value="Winged helix' DNA-binding domain"/>
    <property type="match status" value="1"/>
</dbReference>
<dbReference type="InterPro" id="IPR016461">
    <property type="entry name" value="COMT-like"/>
</dbReference>
<accession>A0ABV9S2K7</accession>
<dbReference type="SUPFAM" id="SSF54427">
    <property type="entry name" value="NTF2-like"/>
    <property type="match status" value="1"/>
</dbReference>
<evidence type="ECO:0000256" key="3">
    <source>
        <dbReference type="ARBA" id="ARBA00022691"/>
    </source>
</evidence>
<dbReference type="InterPro" id="IPR029063">
    <property type="entry name" value="SAM-dependent_MTases_sf"/>
</dbReference>
<feature type="domain" description="O-methyltransferase C-terminal" evidence="4">
    <location>
        <begin position="246"/>
        <end position="456"/>
    </location>
</feature>
<evidence type="ECO:0000259" key="4">
    <source>
        <dbReference type="Pfam" id="PF00891"/>
    </source>
</evidence>
<evidence type="ECO:0000256" key="2">
    <source>
        <dbReference type="ARBA" id="ARBA00022679"/>
    </source>
</evidence>
<name>A0ABV9S2K7_9PSEU</name>
<evidence type="ECO:0000256" key="1">
    <source>
        <dbReference type="ARBA" id="ARBA00022603"/>
    </source>
</evidence>
<evidence type="ECO:0000313" key="7">
    <source>
        <dbReference type="EMBL" id="MFC4855885.1"/>
    </source>
</evidence>
<gene>
    <name evidence="7" type="ORF">ACFPCV_20425</name>
</gene>
<feature type="domain" description="O-methyltransferase dimerisation" evidence="5">
    <location>
        <begin position="149"/>
        <end position="222"/>
    </location>
</feature>